<comment type="catalytic activity">
    <reaction evidence="5">
        <text>(6S)-5-formyl-5,6,7,8-tetrahydrofolate + ATP = (6R)-5,10-methenyltetrahydrofolate + ADP + phosphate</text>
        <dbReference type="Rhea" id="RHEA:10488"/>
        <dbReference type="ChEBI" id="CHEBI:30616"/>
        <dbReference type="ChEBI" id="CHEBI:43474"/>
        <dbReference type="ChEBI" id="CHEBI:57455"/>
        <dbReference type="ChEBI" id="CHEBI:57457"/>
        <dbReference type="ChEBI" id="CHEBI:456216"/>
        <dbReference type="EC" id="6.3.3.2"/>
    </reaction>
</comment>
<dbReference type="Proteomes" id="UP000516412">
    <property type="component" value="Chromosome"/>
</dbReference>
<dbReference type="Pfam" id="PF01812">
    <property type="entry name" value="5-FTHF_cyc-lig"/>
    <property type="match status" value="1"/>
</dbReference>
<evidence type="ECO:0000313" key="8">
    <source>
        <dbReference type="Proteomes" id="UP000516412"/>
    </source>
</evidence>
<dbReference type="InterPro" id="IPR024185">
    <property type="entry name" value="FTHF_cligase-like_sf"/>
</dbReference>
<keyword evidence="2 4" id="KW-0547">Nucleotide-binding</keyword>
<dbReference type="EC" id="6.3.3.2" evidence="5"/>
<dbReference type="PANTHER" id="PTHR23407:SF1">
    <property type="entry name" value="5-FORMYLTETRAHYDROFOLATE CYCLO-LIGASE"/>
    <property type="match status" value="1"/>
</dbReference>
<evidence type="ECO:0000256" key="1">
    <source>
        <dbReference type="ARBA" id="ARBA00010638"/>
    </source>
</evidence>
<dbReference type="InterPro" id="IPR037171">
    <property type="entry name" value="NagB/RpiA_transferase-like"/>
</dbReference>
<sequence length="198" mass="22380">MNMQDKAGLRRRLRRARQSLGKSERKRAERAANCLLKHHIRRRARIGIYWPVGSELRLGGFIQTALARGARLYLPYIEPRSLRLWFTPYQTDSRKAERRHSRGSLAIPQFGGRKIRAHRLTVLLVPLVGIDRQGYRLGHGGGYYDVTLAALKGRLKPHTVGAGFACQICARLPHEAHDIALDSFVSEAGRVDFPARPA</sequence>
<dbReference type="SUPFAM" id="SSF100950">
    <property type="entry name" value="NagB/RpiA/CoA transferase-like"/>
    <property type="match status" value="1"/>
</dbReference>
<dbReference type="RefSeq" id="WP_187000339.1">
    <property type="nucleotide sequence ID" value="NZ_CP060414.2"/>
</dbReference>
<dbReference type="AlphaFoldDB" id="A0A7H1MDH1"/>
<reference evidence="7" key="1">
    <citation type="submission" date="2024-06" db="EMBL/GenBank/DDBJ databases">
        <title>Complete Genome Sequence of mouse commensal type strain Neisseria musculi.</title>
        <authorList>
            <person name="Thapa E."/>
            <person name="Aluvathingal J."/>
            <person name="Nadendla S."/>
            <person name="Mehta A."/>
            <person name="Tettelin H."/>
            <person name="Weyand N.J."/>
        </authorList>
    </citation>
    <scope>NUCLEOTIDE SEQUENCE</scope>
    <source>
        <strain evidence="7">NW831</strain>
    </source>
</reference>
<keyword evidence="3 4" id="KW-0067">ATP-binding</keyword>
<keyword evidence="5" id="KW-0479">Metal-binding</keyword>
<dbReference type="GO" id="GO:0009396">
    <property type="term" value="P:folic acid-containing compound biosynthetic process"/>
    <property type="evidence" value="ECO:0007669"/>
    <property type="project" value="TreeGrafter"/>
</dbReference>
<keyword evidence="8" id="KW-1185">Reference proteome</keyword>
<feature type="region of interest" description="Disordered" evidence="6">
    <location>
        <begin position="1"/>
        <end position="26"/>
    </location>
</feature>
<dbReference type="InterPro" id="IPR002698">
    <property type="entry name" value="FTHF_cligase"/>
</dbReference>
<dbReference type="EMBL" id="CP060414">
    <property type="protein sequence ID" value="QNT59686.1"/>
    <property type="molecule type" value="Genomic_DNA"/>
</dbReference>
<dbReference type="Gene3D" id="3.40.50.10420">
    <property type="entry name" value="NagB/RpiA/CoA transferase-like"/>
    <property type="match status" value="1"/>
</dbReference>
<evidence type="ECO:0000256" key="3">
    <source>
        <dbReference type="ARBA" id="ARBA00022840"/>
    </source>
</evidence>
<keyword evidence="5" id="KW-0460">Magnesium</keyword>
<dbReference type="PIRSF" id="PIRSF006806">
    <property type="entry name" value="FTHF_cligase"/>
    <property type="match status" value="1"/>
</dbReference>
<evidence type="ECO:0000256" key="5">
    <source>
        <dbReference type="RuleBase" id="RU361279"/>
    </source>
</evidence>
<feature type="binding site" evidence="4">
    <location>
        <begin position="136"/>
        <end position="144"/>
    </location>
    <ligand>
        <name>ATP</name>
        <dbReference type="ChEBI" id="CHEBI:30616"/>
    </ligand>
</feature>
<comment type="similarity">
    <text evidence="1 5">Belongs to the 5-formyltetrahydrofolate cyclo-ligase family.</text>
</comment>
<accession>A0A7H1MDH1</accession>
<dbReference type="GO" id="GO:0030272">
    <property type="term" value="F:5-formyltetrahydrofolate cyclo-ligase activity"/>
    <property type="evidence" value="ECO:0007669"/>
    <property type="project" value="UniProtKB-EC"/>
</dbReference>
<comment type="cofactor">
    <cofactor evidence="5">
        <name>Mg(2+)</name>
        <dbReference type="ChEBI" id="CHEBI:18420"/>
    </cofactor>
</comment>
<dbReference type="GO" id="GO:0046872">
    <property type="term" value="F:metal ion binding"/>
    <property type="evidence" value="ECO:0007669"/>
    <property type="project" value="UniProtKB-KW"/>
</dbReference>
<evidence type="ECO:0000256" key="6">
    <source>
        <dbReference type="SAM" id="MobiDB-lite"/>
    </source>
</evidence>
<protein>
    <recommendedName>
        <fullName evidence="5">5-formyltetrahydrofolate cyclo-ligase</fullName>
        <ecNumber evidence="5">6.3.3.2</ecNumber>
    </recommendedName>
</protein>
<dbReference type="NCBIfam" id="TIGR02727">
    <property type="entry name" value="MTHFS_bact"/>
    <property type="match status" value="1"/>
</dbReference>
<feature type="binding site" evidence="4">
    <location>
        <begin position="6"/>
        <end position="10"/>
    </location>
    <ligand>
        <name>ATP</name>
        <dbReference type="ChEBI" id="CHEBI:30616"/>
    </ligand>
</feature>
<proteinExistence type="inferred from homology"/>
<evidence type="ECO:0000313" key="7">
    <source>
        <dbReference type="EMBL" id="QNT59686.1"/>
    </source>
</evidence>
<dbReference type="PANTHER" id="PTHR23407">
    <property type="entry name" value="ATPASE INHIBITOR/5-FORMYLTETRAHYDROFOLATE CYCLO-LIGASE"/>
    <property type="match status" value="1"/>
</dbReference>
<name>A0A7H1MDH1_9NEIS</name>
<dbReference type="GO" id="GO:0005524">
    <property type="term" value="F:ATP binding"/>
    <property type="evidence" value="ECO:0007669"/>
    <property type="project" value="UniProtKB-KW"/>
</dbReference>
<evidence type="ECO:0000256" key="4">
    <source>
        <dbReference type="PIRSR" id="PIRSR006806-1"/>
    </source>
</evidence>
<feature type="binding site" evidence="4">
    <location>
        <position position="55"/>
    </location>
    <ligand>
        <name>substrate</name>
    </ligand>
</feature>
<dbReference type="KEGG" id="nmus:H7A79_2145"/>
<evidence type="ECO:0000256" key="2">
    <source>
        <dbReference type="ARBA" id="ARBA00022741"/>
    </source>
</evidence>
<gene>
    <name evidence="7" type="ORF">H7A79_2145</name>
</gene>
<dbReference type="GO" id="GO:0035999">
    <property type="term" value="P:tetrahydrofolate interconversion"/>
    <property type="evidence" value="ECO:0007669"/>
    <property type="project" value="TreeGrafter"/>
</dbReference>
<organism evidence="7 8">
    <name type="scientific">Neisseria musculi</name>
    <dbReference type="NCBI Taxonomy" id="1815583"/>
    <lineage>
        <taxon>Bacteria</taxon>
        <taxon>Pseudomonadati</taxon>
        <taxon>Pseudomonadota</taxon>
        <taxon>Betaproteobacteria</taxon>
        <taxon>Neisseriales</taxon>
        <taxon>Neisseriaceae</taxon>
        <taxon>Neisseria</taxon>
    </lineage>
</organism>